<evidence type="ECO:0000313" key="5">
    <source>
        <dbReference type="Proteomes" id="UP001160148"/>
    </source>
</evidence>
<organism evidence="4 5">
    <name type="scientific">Macrosiphum euphorbiae</name>
    <name type="common">potato aphid</name>
    <dbReference type="NCBI Taxonomy" id="13131"/>
    <lineage>
        <taxon>Eukaryota</taxon>
        <taxon>Metazoa</taxon>
        <taxon>Ecdysozoa</taxon>
        <taxon>Arthropoda</taxon>
        <taxon>Hexapoda</taxon>
        <taxon>Insecta</taxon>
        <taxon>Pterygota</taxon>
        <taxon>Neoptera</taxon>
        <taxon>Paraneoptera</taxon>
        <taxon>Hemiptera</taxon>
        <taxon>Sternorrhyncha</taxon>
        <taxon>Aphidomorpha</taxon>
        <taxon>Aphidoidea</taxon>
        <taxon>Aphididae</taxon>
        <taxon>Macrosiphini</taxon>
        <taxon>Macrosiphum</taxon>
    </lineage>
</organism>
<evidence type="ECO:0000313" key="4">
    <source>
        <dbReference type="EMBL" id="CAI6373671.1"/>
    </source>
</evidence>
<dbReference type="Proteomes" id="UP001160148">
    <property type="component" value="Unassembled WGS sequence"/>
</dbReference>
<dbReference type="Gene3D" id="1.25.40.420">
    <property type="match status" value="1"/>
</dbReference>
<accession>A0AAV0Y2J8</accession>
<dbReference type="FunFam" id="1.25.40.420:FF:000001">
    <property type="entry name" value="Kelch-like family member 12"/>
    <property type="match status" value="1"/>
</dbReference>
<evidence type="ECO:0000256" key="2">
    <source>
        <dbReference type="ARBA" id="ARBA00022737"/>
    </source>
</evidence>
<dbReference type="InterPro" id="IPR011705">
    <property type="entry name" value="BACK"/>
</dbReference>
<dbReference type="SUPFAM" id="SSF117281">
    <property type="entry name" value="Kelch motif"/>
    <property type="match status" value="1"/>
</dbReference>
<sequence>MVTKENVQVLLPAADVLQLDYVNGVCAEFLQKQLNKSNCLGIRAFADLHNCTDLLSSSEAYIKRHFLEVAKGEDFLSLSSDDLVKLISSNDLAVPFEEKVFECVIKWVKHDSDHRVDFLSKLMEHVRLPLLKPDILFNIYEEPLLNTSLKCKDYIFEAIRFNHQKSVQHFTIPKTIWFKPRQFDSFQKVLLMFRGVNGSSSKSVSLLDVSSQSPSWVPMADMLVSRKELGVGVLDDCIYAVGGCDGNNSDLNSVELFD</sequence>
<dbReference type="Gene3D" id="2.120.10.80">
    <property type="entry name" value="Kelch-type beta propeller"/>
    <property type="match status" value="1"/>
</dbReference>
<dbReference type="AlphaFoldDB" id="A0AAV0Y2J8"/>
<evidence type="ECO:0000259" key="3">
    <source>
        <dbReference type="SMART" id="SM00875"/>
    </source>
</evidence>
<feature type="domain" description="BACK" evidence="3">
    <location>
        <begin position="39"/>
        <end position="141"/>
    </location>
</feature>
<keyword evidence="2" id="KW-0677">Repeat</keyword>
<evidence type="ECO:0000256" key="1">
    <source>
        <dbReference type="ARBA" id="ARBA00022441"/>
    </source>
</evidence>
<dbReference type="SMART" id="SM00875">
    <property type="entry name" value="BACK"/>
    <property type="match status" value="1"/>
</dbReference>
<dbReference type="PANTHER" id="PTHR24412">
    <property type="entry name" value="KELCH PROTEIN"/>
    <property type="match status" value="1"/>
</dbReference>
<dbReference type="InterPro" id="IPR015915">
    <property type="entry name" value="Kelch-typ_b-propeller"/>
</dbReference>
<dbReference type="Gene3D" id="3.30.710.10">
    <property type="entry name" value="Potassium Channel Kv1.1, Chain A"/>
    <property type="match status" value="1"/>
</dbReference>
<proteinExistence type="predicted"/>
<comment type="caution">
    <text evidence="4">The sequence shown here is derived from an EMBL/GenBank/DDBJ whole genome shotgun (WGS) entry which is preliminary data.</text>
</comment>
<gene>
    <name evidence="4" type="ORF">MEUPH1_LOCUS27387</name>
</gene>
<dbReference type="InterPro" id="IPR006652">
    <property type="entry name" value="Kelch_1"/>
</dbReference>
<keyword evidence="1" id="KW-0880">Kelch repeat</keyword>
<dbReference type="Pfam" id="PF07707">
    <property type="entry name" value="BACK"/>
    <property type="match status" value="1"/>
</dbReference>
<dbReference type="PANTHER" id="PTHR24412:SF466">
    <property type="entry name" value="RING CANAL KELCH PROTEIN"/>
    <property type="match status" value="1"/>
</dbReference>
<name>A0AAV0Y2J8_9HEMI</name>
<reference evidence="4 5" key="1">
    <citation type="submission" date="2023-01" db="EMBL/GenBank/DDBJ databases">
        <authorList>
            <person name="Whitehead M."/>
        </authorList>
    </citation>
    <scope>NUCLEOTIDE SEQUENCE [LARGE SCALE GENOMIC DNA]</scope>
</reference>
<dbReference type="Pfam" id="PF01344">
    <property type="entry name" value="Kelch_1"/>
    <property type="match status" value="1"/>
</dbReference>
<keyword evidence="5" id="KW-1185">Reference proteome</keyword>
<dbReference type="InterPro" id="IPR011333">
    <property type="entry name" value="SKP1/BTB/POZ_sf"/>
</dbReference>
<feature type="non-terminal residue" evidence="4">
    <location>
        <position position="258"/>
    </location>
</feature>
<dbReference type="EMBL" id="CARXXK010001108">
    <property type="protein sequence ID" value="CAI6373671.1"/>
    <property type="molecule type" value="Genomic_DNA"/>
</dbReference>
<protein>
    <recommendedName>
        <fullName evidence="3">BACK domain-containing protein</fullName>
    </recommendedName>
</protein>